<protein>
    <submittedName>
        <fullName evidence="3">Uncharacterized protein</fullName>
    </submittedName>
</protein>
<feature type="coiled-coil region" evidence="1">
    <location>
        <begin position="316"/>
        <end position="357"/>
    </location>
</feature>
<keyword evidence="2" id="KW-0812">Transmembrane</keyword>
<feature type="transmembrane region" description="Helical" evidence="2">
    <location>
        <begin position="92"/>
        <end position="113"/>
    </location>
</feature>
<feature type="transmembrane region" description="Helical" evidence="2">
    <location>
        <begin position="447"/>
        <end position="471"/>
    </location>
</feature>
<proteinExistence type="predicted"/>
<evidence type="ECO:0000313" key="4">
    <source>
        <dbReference type="Proteomes" id="UP000593836"/>
    </source>
</evidence>
<sequence>MRNERLFKVGVNLVRFAWLVEIVAVLIGFLISIIVSYSVYFQINRADEAFTFGDYSTILVAGLPFFLVAIVEATKIPVATALMYAKHRSWRIILFVGLLLLATITFETMINGFERNFSNLTLTIDERKNDELLLQHKIDILEDKKNKIDVISPEKVESSWNQRISMANKSFNTRVSKQREFIEAQINSLSKNDMEKINDEISKLSEQESEIYKSWDNERTELRGRVRGLINQNIEGSTSDKVKLAKELDALKAEMKRELDDSNFLTRLGIEQKYRALIDKKEKRLYAVTDYAVGSKAIEQQTKSEEQLQEHLIVVAKNYQARIDTVRNRIDYLNKKIKSHQEANEFLENKYRSELNTFTTNASQNRKTTVRKAANDRNNSLKEYANIQVKVKAYDEEIFKLIEQQREIHYGINKLVNQNQVYRVATYISGKENAIEVPRDTVGLVALVWFASLAFICAVAGVFLAISGIYIQKIYSGEYELSDSKN</sequence>
<feature type="transmembrane region" description="Helical" evidence="2">
    <location>
        <begin position="52"/>
        <end position="71"/>
    </location>
</feature>
<keyword evidence="4" id="KW-1185">Reference proteome</keyword>
<gene>
    <name evidence="3" type="ORF">HUE87_00795</name>
</gene>
<keyword evidence="2" id="KW-0472">Membrane</keyword>
<dbReference type="RefSeq" id="WP_194366865.1">
    <property type="nucleotide sequence ID" value="NZ_CP054493.1"/>
</dbReference>
<evidence type="ECO:0000256" key="2">
    <source>
        <dbReference type="SAM" id="Phobius"/>
    </source>
</evidence>
<keyword evidence="1" id="KW-0175">Coiled coil</keyword>
<dbReference type="AlphaFoldDB" id="A0A7S7RQM1"/>
<accession>A0A7S7RQM1</accession>
<feature type="coiled-coil region" evidence="1">
    <location>
        <begin position="234"/>
        <end position="261"/>
    </location>
</feature>
<keyword evidence="2" id="KW-1133">Transmembrane helix</keyword>
<feature type="transmembrane region" description="Helical" evidence="2">
    <location>
        <begin position="12"/>
        <end position="40"/>
    </location>
</feature>
<organism evidence="3 4">
    <name type="scientific">Candidatus Sulfurimonas marisnigri</name>
    <dbReference type="NCBI Taxonomy" id="2740405"/>
    <lineage>
        <taxon>Bacteria</taxon>
        <taxon>Pseudomonadati</taxon>
        <taxon>Campylobacterota</taxon>
        <taxon>Epsilonproteobacteria</taxon>
        <taxon>Campylobacterales</taxon>
        <taxon>Sulfurimonadaceae</taxon>
        <taxon>Sulfurimonas</taxon>
    </lineage>
</organism>
<reference evidence="3 4" key="1">
    <citation type="submission" date="2020-05" db="EMBL/GenBank/DDBJ databases">
        <title>Sulfurimonas marisnigri, sp. nov., and Sulfurimonas baltica, sp. nov., manganese oxide reducing chemolithoautotrophs of the class Epsilonproteobacteria isolated from the pelagic redoxclines of the Black and Baltic Seas and emended description of the genus Sulfurimonas.</title>
        <authorList>
            <person name="Henkel J.V."/>
            <person name="Laudan C."/>
            <person name="Werner J."/>
            <person name="Neu T."/>
            <person name="Plewe S."/>
            <person name="Sproer C."/>
            <person name="Bunk B."/>
            <person name="Schulz-Vogt H.N."/>
        </authorList>
    </citation>
    <scope>NUCLEOTIDE SEQUENCE [LARGE SCALE GENOMIC DNA]</scope>
    <source>
        <strain evidence="3 4">SoZ1</strain>
    </source>
</reference>
<name>A0A7S7RQM1_9BACT</name>
<dbReference type="KEGG" id="smas:HUE87_00795"/>
<dbReference type="EMBL" id="CP054493">
    <property type="protein sequence ID" value="QOY54821.1"/>
    <property type="molecule type" value="Genomic_DNA"/>
</dbReference>
<evidence type="ECO:0000313" key="3">
    <source>
        <dbReference type="EMBL" id="QOY54821.1"/>
    </source>
</evidence>
<dbReference type="Proteomes" id="UP000593836">
    <property type="component" value="Chromosome"/>
</dbReference>
<evidence type="ECO:0000256" key="1">
    <source>
        <dbReference type="SAM" id="Coils"/>
    </source>
</evidence>